<dbReference type="Gene3D" id="3.40.50.800">
    <property type="entry name" value="Anticodon-binding domain"/>
    <property type="match status" value="1"/>
</dbReference>
<evidence type="ECO:0000256" key="6">
    <source>
        <dbReference type="ARBA" id="ARBA00022741"/>
    </source>
</evidence>
<evidence type="ECO:0000256" key="1">
    <source>
        <dbReference type="ARBA" id="ARBA00004496"/>
    </source>
</evidence>
<keyword evidence="4 11" id="KW-0963">Cytoplasm</keyword>
<comment type="similarity">
    <text evidence="2 11">Belongs to the class-II aminoacyl-tRNA synthetase family.</text>
</comment>
<dbReference type="InterPro" id="IPR006195">
    <property type="entry name" value="aa-tRNA-synth_II"/>
</dbReference>
<feature type="binding site" evidence="12">
    <location>
        <position position="128"/>
    </location>
    <ligand>
        <name>L-histidine</name>
        <dbReference type="ChEBI" id="CHEBI:57595"/>
    </ligand>
</feature>
<dbReference type="PANTHER" id="PTHR43707:SF1">
    <property type="entry name" value="HISTIDINE--TRNA LIGASE, MITOCHONDRIAL-RELATED"/>
    <property type="match status" value="1"/>
</dbReference>
<dbReference type="RefSeq" id="WP_038151744.1">
    <property type="nucleotide sequence ID" value="NZ_JRNT01000007.1"/>
</dbReference>
<dbReference type="EMBL" id="JRNT01000007">
    <property type="protein sequence ID" value="KGF47722.1"/>
    <property type="molecule type" value="Genomic_DNA"/>
</dbReference>
<reference evidence="14 15" key="1">
    <citation type="submission" date="2014-07" db="EMBL/GenBank/DDBJ databases">
        <authorList>
            <person name="McCorrison J."/>
            <person name="Sanka R."/>
            <person name="Torralba M."/>
            <person name="Gillis M."/>
            <person name="Haft D.H."/>
            <person name="Methe B."/>
            <person name="Sutton G."/>
            <person name="Nelson K.E."/>
        </authorList>
    </citation>
    <scope>NUCLEOTIDE SEQUENCE [LARGE SCALE GENOMIC DNA]</scope>
    <source>
        <strain evidence="14 15">DNF00314</strain>
    </source>
</reference>
<dbReference type="InterPro" id="IPR015807">
    <property type="entry name" value="His-tRNA-ligase"/>
</dbReference>
<dbReference type="Gene3D" id="3.30.930.10">
    <property type="entry name" value="Bira Bifunctional Protein, Domain 2"/>
    <property type="match status" value="1"/>
</dbReference>
<dbReference type="CDD" id="cd00773">
    <property type="entry name" value="HisRS-like_core"/>
    <property type="match status" value="1"/>
</dbReference>
<comment type="catalytic activity">
    <reaction evidence="10 11">
        <text>tRNA(His) + L-histidine + ATP = L-histidyl-tRNA(His) + AMP + diphosphate + H(+)</text>
        <dbReference type="Rhea" id="RHEA:17313"/>
        <dbReference type="Rhea" id="RHEA-COMP:9665"/>
        <dbReference type="Rhea" id="RHEA-COMP:9689"/>
        <dbReference type="ChEBI" id="CHEBI:15378"/>
        <dbReference type="ChEBI" id="CHEBI:30616"/>
        <dbReference type="ChEBI" id="CHEBI:33019"/>
        <dbReference type="ChEBI" id="CHEBI:57595"/>
        <dbReference type="ChEBI" id="CHEBI:78442"/>
        <dbReference type="ChEBI" id="CHEBI:78527"/>
        <dbReference type="ChEBI" id="CHEBI:456215"/>
        <dbReference type="EC" id="6.1.1.21"/>
    </reaction>
</comment>
<evidence type="ECO:0000256" key="7">
    <source>
        <dbReference type="ARBA" id="ARBA00022840"/>
    </source>
</evidence>
<dbReference type="InterPro" id="IPR004516">
    <property type="entry name" value="HisRS/HisZ"/>
</dbReference>
<dbReference type="AlphaFoldDB" id="A0A096BYB1"/>
<keyword evidence="15" id="KW-1185">Reference proteome</keyword>
<gene>
    <name evidence="11" type="primary">hisS</name>
    <name evidence="14" type="ORF">HMPREF0872_03175</name>
</gene>
<dbReference type="GO" id="GO:0140096">
    <property type="term" value="F:catalytic activity, acting on a protein"/>
    <property type="evidence" value="ECO:0007669"/>
    <property type="project" value="UniProtKB-ARBA"/>
</dbReference>
<dbReference type="PIRSF" id="PIRSF001549">
    <property type="entry name" value="His-tRNA_synth"/>
    <property type="match status" value="1"/>
</dbReference>
<organism evidence="14 15">
    <name type="scientific">Veillonella montpellierensis DNF00314</name>
    <dbReference type="NCBI Taxonomy" id="1401067"/>
    <lineage>
        <taxon>Bacteria</taxon>
        <taxon>Bacillati</taxon>
        <taxon>Bacillota</taxon>
        <taxon>Negativicutes</taxon>
        <taxon>Veillonellales</taxon>
        <taxon>Veillonellaceae</taxon>
        <taxon>Veillonella</taxon>
    </lineage>
</organism>
<dbReference type="GO" id="GO:0005524">
    <property type="term" value="F:ATP binding"/>
    <property type="evidence" value="ECO:0007669"/>
    <property type="project" value="UniProtKB-UniRule"/>
</dbReference>
<evidence type="ECO:0000256" key="10">
    <source>
        <dbReference type="ARBA" id="ARBA00047639"/>
    </source>
</evidence>
<comment type="caution">
    <text evidence="14">The sequence shown here is derived from an EMBL/GenBank/DDBJ whole genome shotgun (WGS) entry which is preliminary data.</text>
</comment>
<sequence>MAIQKPRGTQDFLPEQIGNWNYIEARMRNICKSYGFNEIRTPIFEETSLFLRGIGETTDVVSKEMYSFPTGDKKEQTYTLRPENTASAVRAYLENKIYGKENITKWFYIGPMFRHDKPQAGRYRQFHQFGAELLGNPSPLADSEIICMILQLFKDFGLEDLQVELNSVGCPNCRPEYRKKLISFFESKKDKLCPDCLSRLYKNPLRILDCKEETCKELSIGAPAIHEHLCDECKDHFEQVKAYLTAAHVDFHVNPRLVRGLDYYTKTAFEVQYAPLGAQSAIAGGGRYDGLVEELGGPATPAIGFAMGMERVLLTLEKQNLLPETTIDPSVFIVALGERAQIEAFKVLQVIRGAYCSAEMDGQNKSMKSQLKYANKIHAKYVIILGDDELARQEAIIRYMETGEQETVPLTEVAMRVISMVKGC</sequence>
<evidence type="ECO:0000256" key="4">
    <source>
        <dbReference type="ARBA" id="ARBA00022490"/>
    </source>
</evidence>
<dbReference type="eggNOG" id="COG0124">
    <property type="taxonomic scope" value="Bacteria"/>
</dbReference>
<feature type="binding site" evidence="12">
    <location>
        <position position="132"/>
    </location>
    <ligand>
        <name>L-histidine</name>
        <dbReference type="ChEBI" id="CHEBI:57595"/>
    </ligand>
</feature>
<keyword evidence="5 11" id="KW-0436">Ligase</keyword>
<dbReference type="GO" id="GO:0006427">
    <property type="term" value="P:histidyl-tRNA aminoacylation"/>
    <property type="evidence" value="ECO:0007669"/>
    <property type="project" value="UniProtKB-UniRule"/>
</dbReference>
<dbReference type="InterPro" id="IPR033656">
    <property type="entry name" value="HisRS_anticodon"/>
</dbReference>
<evidence type="ECO:0000256" key="11">
    <source>
        <dbReference type="HAMAP-Rule" id="MF_00127"/>
    </source>
</evidence>
<feature type="binding site" evidence="12">
    <location>
        <begin position="83"/>
        <end position="85"/>
    </location>
    <ligand>
        <name>L-histidine</name>
        <dbReference type="ChEBI" id="CHEBI:57595"/>
    </ligand>
</feature>
<dbReference type="SUPFAM" id="SSF52954">
    <property type="entry name" value="Class II aaRS ABD-related"/>
    <property type="match status" value="1"/>
</dbReference>
<dbReference type="PANTHER" id="PTHR43707">
    <property type="entry name" value="HISTIDYL-TRNA SYNTHETASE"/>
    <property type="match status" value="1"/>
</dbReference>
<protein>
    <recommendedName>
        <fullName evidence="11">Histidine--tRNA ligase</fullName>
        <ecNumber evidence="11">6.1.1.21</ecNumber>
    </recommendedName>
    <alternativeName>
        <fullName evidence="11">Histidyl-tRNA synthetase</fullName>
        <shortName evidence="11">HisRS</shortName>
    </alternativeName>
</protein>
<dbReference type="PROSITE" id="PS50862">
    <property type="entry name" value="AA_TRNA_LIGASE_II"/>
    <property type="match status" value="1"/>
</dbReference>
<dbReference type="GO" id="GO:0016740">
    <property type="term" value="F:transferase activity"/>
    <property type="evidence" value="ECO:0007669"/>
    <property type="project" value="UniProtKB-ARBA"/>
</dbReference>
<feature type="binding site" evidence="12">
    <location>
        <begin position="263"/>
        <end position="264"/>
    </location>
    <ligand>
        <name>L-histidine</name>
        <dbReference type="ChEBI" id="CHEBI:57595"/>
    </ligand>
</feature>
<dbReference type="GO" id="GO:0004821">
    <property type="term" value="F:histidine-tRNA ligase activity"/>
    <property type="evidence" value="ECO:0007669"/>
    <property type="project" value="UniProtKB-UniRule"/>
</dbReference>
<feature type="domain" description="Aminoacyl-transfer RNA synthetases class-II family profile" evidence="13">
    <location>
        <begin position="23"/>
        <end position="329"/>
    </location>
</feature>
<dbReference type="EC" id="6.1.1.21" evidence="11"/>
<dbReference type="GO" id="GO:0005737">
    <property type="term" value="C:cytoplasm"/>
    <property type="evidence" value="ECO:0007669"/>
    <property type="project" value="UniProtKB-SubCell"/>
</dbReference>
<keyword evidence="6 11" id="KW-0547">Nucleotide-binding</keyword>
<evidence type="ECO:0000256" key="3">
    <source>
        <dbReference type="ARBA" id="ARBA00011738"/>
    </source>
</evidence>
<keyword evidence="8 11" id="KW-0648">Protein biosynthesis</keyword>
<name>A0A096BYB1_9FIRM</name>
<keyword evidence="7 11" id="KW-0067">ATP-binding</keyword>
<dbReference type="NCBIfam" id="TIGR00442">
    <property type="entry name" value="hisS"/>
    <property type="match status" value="1"/>
</dbReference>
<evidence type="ECO:0000256" key="9">
    <source>
        <dbReference type="ARBA" id="ARBA00023146"/>
    </source>
</evidence>
<evidence type="ECO:0000313" key="15">
    <source>
        <dbReference type="Proteomes" id="UP000029628"/>
    </source>
</evidence>
<evidence type="ECO:0000259" key="13">
    <source>
        <dbReference type="PROSITE" id="PS50862"/>
    </source>
</evidence>
<accession>A0A096BYB1</accession>
<evidence type="ECO:0000256" key="8">
    <source>
        <dbReference type="ARBA" id="ARBA00022917"/>
    </source>
</evidence>
<dbReference type="Pfam" id="PF13393">
    <property type="entry name" value="tRNA-synt_His"/>
    <property type="match status" value="1"/>
</dbReference>
<evidence type="ECO:0000256" key="5">
    <source>
        <dbReference type="ARBA" id="ARBA00022598"/>
    </source>
</evidence>
<dbReference type="HAMAP" id="MF_00127">
    <property type="entry name" value="His_tRNA_synth"/>
    <property type="match status" value="1"/>
</dbReference>
<dbReference type="Pfam" id="PF03129">
    <property type="entry name" value="HGTP_anticodon"/>
    <property type="match status" value="1"/>
</dbReference>
<evidence type="ECO:0000313" key="14">
    <source>
        <dbReference type="EMBL" id="KGF47722.1"/>
    </source>
</evidence>
<feature type="binding site" evidence="12">
    <location>
        <position position="259"/>
    </location>
    <ligand>
        <name>L-histidine</name>
        <dbReference type="ChEBI" id="CHEBI:57595"/>
    </ligand>
</feature>
<dbReference type="InterPro" id="IPR041715">
    <property type="entry name" value="HisRS-like_core"/>
</dbReference>
<proteinExistence type="inferred from homology"/>
<dbReference type="FunFam" id="3.30.930.10:FF:000005">
    <property type="entry name" value="Histidine--tRNA ligase"/>
    <property type="match status" value="1"/>
</dbReference>
<evidence type="ECO:0000256" key="2">
    <source>
        <dbReference type="ARBA" id="ARBA00008226"/>
    </source>
</evidence>
<dbReference type="Proteomes" id="UP000029628">
    <property type="component" value="Unassembled WGS sequence"/>
</dbReference>
<dbReference type="SUPFAM" id="SSF55681">
    <property type="entry name" value="Class II aaRS and biotin synthetases"/>
    <property type="match status" value="1"/>
</dbReference>
<evidence type="ECO:0000256" key="12">
    <source>
        <dbReference type="PIRSR" id="PIRSR001549-1"/>
    </source>
</evidence>
<comment type="subunit">
    <text evidence="3 11">Homodimer.</text>
</comment>
<feature type="binding site" evidence="12">
    <location>
        <position position="114"/>
    </location>
    <ligand>
        <name>L-histidine</name>
        <dbReference type="ChEBI" id="CHEBI:57595"/>
    </ligand>
</feature>
<dbReference type="InterPro" id="IPR004154">
    <property type="entry name" value="Anticodon-bd"/>
</dbReference>
<keyword evidence="9 11" id="KW-0030">Aminoacyl-tRNA synthetase</keyword>
<dbReference type="InterPro" id="IPR036621">
    <property type="entry name" value="Anticodon-bd_dom_sf"/>
</dbReference>
<dbReference type="InterPro" id="IPR045864">
    <property type="entry name" value="aa-tRNA-synth_II/BPL/LPL"/>
</dbReference>
<comment type="subcellular location">
    <subcellularLocation>
        <location evidence="1 11">Cytoplasm</location>
    </subcellularLocation>
</comment>
<dbReference type="CDD" id="cd00859">
    <property type="entry name" value="HisRS_anticodon"/>
    <property type="match status" value="1"/>
</dbReference>